<dbReference type="SUPFAM" id="SSF51430">
    <property type="entry name" value="NAD(P)-linked oxidoreductase"/>
    <property type="match status" value="1"/>
</dbReference>
<dbReference type="Gene3D" id="3.20.20.100">
    <property type="entry name" value="NADP-dependent oxidoreductase domain"/>
    <property type="match status" value="1"/>
</dbReference>
<evidence type="ECO:0000256" key="2">
    <source>
        <dbReference type="ARBA" id="ARBA00038157"/>
    </source>
</evidence>
<dbReference type="AlphaFoldDB" id="A0A319EPS2"/>
<dbReference type="PANTHER" id="PTHR43364:SF15">
    <property type="entry name" value="ARYL-ALCOHOL DEHYDROGENASE AAD16-RELATED"/>
    <property type="match status" value="1"/>
</dbReference>
<dbReference type="PANTHER" id="PTHR43364">
    <property type="entry name" value="NADH-SPECIFIC METHYLGLYOXAL REDUCTASE-RELATED"/>
    <property type="match status" value="1"/>
</dbReference>
<keyword evidence="5" id="KW-1185">Reference proteome</keyword>
<keyword evidence="1" id="KW-0560">Oxidoreductase</keyword>
<accession>A0A319EPS2</accession>
<comment type="similarity">
    <text evidence="2">Belongs to the aldo/keto reductase family. Aldo/keto reductase 2 subfamily.</text>
</comment>
<name>A0A319EPS2_ASPSB</name>
<evidence type="ECO:0000259" key="3">
    <source>
        <dbReference type="Pfam" id="PF00248"/>
    </source>
</evidence>
<evidence type="ECO:0000313" key="4">
    <source>
        <dbReference type="EMBL" id="PYI09605.1"/>
    </source>
</evidence>
<dbReference type="Proteomes" id="UP000248423">
    <property type="component" value="Unassembled WGS sequence"/>
</dbReference>
<evidence type="ECO:0000256" key="1">
    <source>
        <dbReference type="ARBA" id="ARBA00023002"/>
    </source>
</evidence>
<dbReference type="EMBL" id="KZ826326">
    <property type="protein sequence ID" value="PYI09605.1"/>
    <property type="molecule type" value="Genomic_DNA"/>
</dbReference>
<dbReference type="STRING" id="1448318.A0A319EPS2"/>
<dbReference type="InterPro" id="IPR036812">
    <property type="entry name" value="NAD(P)_OxRdtase_dom_sf"/>
</dbReference>
<organism evidence="4 5">
    <name type="scientific">Aspergillus sclerotiicarbonarius (strain CBS 121057 / IBT 28362)</name>
    <dbReference type="NCBI Taxonomy" id="1448318"/>
    <lineage>
        <taxon>Eukaryota</taxon>
        <taxon>Fungi</taxon>
        <taxon>Dikarya</taxon>
        <taxon>Ascomycota</taxon>
        <taxon>Pezizomycotina</taxon>
        <taxon>Eurotiomycetes</taxon>
        <taxon>Eurotiomycetidae</taxon>
        <taxon>Eurotiales</taxon>
        <taxon>Aspergillaceae</taxon>
        <taxon>Aspergillus</taxon>
        <taxon>Aspergillus subgen. Circumdati</taxon>
    </lineage>
</organism>
<proteinExistence type="inferred from homology"/>
<dbReference type="VEuPathDB" id="FungiDB:BO78DRAFT_394810"/>
<evidence type="ECO:0000313" key="5">
    <source>
        <dbReference type="Proteomes" id="UP000248423"/>
    </source>
</evidence>
<dbReference type="InterPro" id="IPR050523">
    <property type="entry name" value="AKR_Detox_Biosynth"/>
</dbReference>
<dbReference type="Pfam" id="PF00248">
    <property type="entry name" value="Aldo_ket_red"/>
    <property type="match status" value="1"/>
</dbReference>
<reference evidence="4 5" key="1">
    <citation type="submission" date="2018-02" db="EMBL/GenBank/DDBJ databases">
        <title>The genomes of Aspergillus section Nigri reveals drivers in fungal speciation.</title>
        <authorList>
            <consortium name="DOE Joint Genome Institute"/>
            <person name="Vesth T.C."/>
            <person name="Nybo J."/>
            <person name="Theobald S."/>
            <person name="Brandl J."/>
            <person name="Frisvad J.C."/>
            <person name="Nielsen K.F."/>
            <person name="Lyhne E.K."/>
            <person name="Kogle M.E."/>
            <person name="Kuo A."/>
            <person name="Riley R."/>
            <person name="Clum A."/>
            <person name="Nolan M."/>
            <person name="Lipzen A."/>
            <person name="Salamov A."/>
            <person name="Henrissat B."/>
            <person name="Wiebenga A."/>
            <person name="De vries R.P."/>
            <person name="Grigoriev I.V."/>
            <person name="Mortensen U.H."/>
            <person name="Andersen M.R."/>
            <person name="Baker S.E."/>
        </authorList>
    </citation>
    <scope>NUCLEOTIDE SEQUENCE [LARGE SCALE GENOMIC DNA]</scope>
    <source>
        <strain evidence="4 5">CBS 121057</strain>
    </source>
</reference>
<sequence length="332" mass="37823">MKYKILGNSRLRVSRIILNFRAYDKVSREGIPRDLPESEIMHSLKYAYDHGINTWDITDCCAEGMSETLIGRALTLCQIPRTRVTIMTKLYDPSLAQAGSAVNDGRLVNQMRLSRENILKAVQGSLTRLNTQYVDVLHLNHMDDTEPKEVMGALDELVRDGKVLYLGASNMLCWQLATLQCAAKMKNWTTFISMRGPYNLLYREGEQEIHPFCKGQEIDLISWSPLANGLLDGQEHFPTHGLARYGFSNEQNQKILWRVRTMASSKGCSMRTLALAWLLKKGVCASVGLQNIEPEAWEALLVDLTDEEMRLLEVEYRLLPINTLELNEWHCS</sequence>
<gene>
    <name evidence="4" type="ORF">BO78DRAFT_394810</name>
</gene>
<protein>
    <submittedName>
        <fullName evidence="4">Oxidoreductase</fullName>
    </submittedName>
</protein>
<dbReference type="OrthoDB" id="48988at2759"/>
<feature type="domain" description="NADP-dependent oxidoreductase" evidence="3">
    <location>
        <begin position="36"/>
        <end position="293"/>
    </location>
</feature>
<dbReference type="InterPro" id="IPR023210">
    <property type="entry name" value="NADP_OxRdtase_dom"/>
</dbReference>
<dbReference type="GO" id="GO:0016491">
    <property type="term" value="F:oxidoreductase activity"/>
    <property type="evidence" value="ECO:0007669"/>
    <property type="project" value="UniProtKB-KW"/>
</dbReference>